<accession>A0A023ZVK2</accession>
<keyword evidence="2" id="KW-1185">Reference proteome</keyword>
<evidence type="ECO:0000313" key="2">
    <source>
        <dbReference type="Proteomes" id="UP000024438"/>
    </source>
</evidence>
<reference evidence="1 2" key="1">
    <citation type="submission" date="2014-04" db="EMBL/GenBank/DDBJ databases">
        <title>Complete genome sequence of e4/1c, an Escherichia coli O157:H7-specific phage with proven potential as a biocontrol agent.</title>
        <authorList>
            <person name="McAuliffe O."/>
            <person name="Coffey B."/>
            <person name="Casey A."/>
            <person name="O'Sullivan O."/>
            <person name="Coffey A."/>
            <person name="Ross P."/>
        </authorList>
    </citation>
    <scope>NUCLEOTIDE SEQUENCE [LARGE SCALE GENOMIC DNA]</scope>
</reference>
<dbReference type="KEGG" id="vg:19525696"/>
<dbReference type="EMBL" id="KJ668713">
    <property type="protein sequence ID" value="AHY83210.1"/>
    <property type="molecule type" value="Genomic_DNA"/>
</dbReference>
<evidence type="ECO:0000313" key="1">
    <source>
        <dbReference type="EMBL" id="AHY83210.1"/>
    </source>
</evidence>
<proteinExistence type="predicted"/>
<gene>
    <name evidence="1" type="primary">e41c_0060</name>
</gene>
<dbReference type="Proteomes" id="UP000024438">
    <property type="component" value="Segment"/>
</dbReference>
<sequence>MLKPSDLNYYDLETIAKYSGKGWPVGDYFKEDLIESFNIVQKAIAKAAKK</sequence>
<protein>
    <submittedName>
        <fullName evidence="1">Uncharacterized protein</fullName>
    </submittedName>
</protein>
<dbReference type="OrthoDB" id="26796at10239"/>
<organism evidence="1 2">
    <name type="scientific">Escherichia phage e4/1c</name>
    <dbReference type="NCBI Taxonomy" id="1495286"/>
    <lineage>
        <taxon>Viruses</taxon>
        <taxon>Duplodnaviria</taxon>
        <taxon>Heunggongvirae</taxon>
        <taxon>Uroviricota</taxon>
        <taxon>Caudoviricetes</taxon>
        <taxon>Drexlerviridae</taxon>
        <taxon>Rogunavirinae</taxon>
        <taxon>Rogunavirus</taxon>
        <taxon>Rogunavirus E41c</taxon>
    </lineage>
</organism>
<name>A0A023ZVK2_9CAUD</name>
<dbReference type="RefSeq" id="YP_009036059.1">
    <property type="nucleotide sequence ID" value="NC_024210.1"/>
</dbReference>